<protein>
    <submittedName>
        <fullName evidence="2">Uncharacterized protein</fullName>
    </submittedName>
</protein>
<evidence type="ECO:0000313" key="3">
    <source>
        <dbReference type="Proteomes" id="UP000499080"/>
    </source>
</evidence>
<proteinExistence type="predicted"/>
<comment type="caution">
    <text evidence="2">The sequence shown here is derived from an EMBL/GenBank/DDBJ whole genome shotgun (WGS) entry which is preliminary data.</text>
</comment>
<evidence type="ECO:0000256" key="1">
    <source>
        <dbReference type="SAM" id="MobiDB-lite"/>
    </source>
</evidence>
<feature type="region of interest" description="Disordered" evidence="1">
    <location>
        <begin position="73"/>
        <end position="109"/>
    </location>
</feature>
<name>A0A4Y2K3N6_ARAVE</name>
<organism evidence="2 3">
    <name type="scientific">Araneus ventricosus</name>
    <name type="common">Orbweaver spider</name>
    <name type="synonym">Epeira ventricosa</name>
    <dbReference type="NCBI Taxonomy" id="182803"/>
    <lineage>
        <taxon>Eukaryota</taxon>
        <taxon>Metazoa</taxon>
        <taxon>Ecdysozoa</taxon>
        <taxon>Arthropoda</taxon>
        <taxon>Chelicerata</taxon>
        <taxon>Arachnida</taxon>
        <taxon>Araneae</taxon>
        <taxon>Araneomorphae</taxon>
        <taxon>Entelegynae</taxon>
        <taxon>Araneoidea</taxon>
        <taxon>Araneidae</taxon>
        <taxon>Araneus</taxon>
    </lineage>
</organism>
<evidence type="ECO:0000313" key="2">
    <source>
        <dbReference type="EMBL" id="GBM97011.1"/>
    </source>
</evidence>
<reference evidence="2 3" key="1">
    <citation type="journal article" date="2019" name="Sci. Rep.">
        <title>Orb-weaving spider Araneus ventricosus genome elucidates the spidroin gene catalogue.</title>
        <authorList>
            <person name="Kono N."/>
            <person name="Nakamura H."/>
            <person name="Ohtoshi R."/>
            <person name="Moran D.A.P."/>
            <person name="Shinohara A."/>
            <person name="Yoshida Y."/>
            <person name="Fujiwara M."/>
            <person name="Mori M."/>
            <person name="Tomita M."/>
            <person name="Arakawa K."/>
        </authorList>
    </citation>
    <scope>NUCLEOTIDE SEQUENCE [LARGE SCALE GENOMIC DNA]</scope>
</reference>
<keyword evidence="3" id="KW-1185">Reference proteome</keyword>
<dbReference type="Proteomes" id="UP000499080">
    <property type="component" value="Unassembled WGS sequence"/>
</dbReference>
<dbReference type="AlphaFoldDB" id="A0A4Y2K3N6"/>
<sequence>MDDGRSPELIEKRGWHNLRNLLLGTASAQRNGDDVVDGATLALVGPAMGHLVTRSQHTPVACPVVPKHIFGTPKCPFSEKEHGNSFKKGAKNKRNPKVVPRSAEMTGHP</sequence>
<accession>A0A4Y2K3N6</accession>
<gene>
    <name evidence="2" type="ORF">AVEN_263937_1</name>
</gene>
<dbReference type="EMBL" id="BGPR01004198">
    <property type="protein sequence ID" value="GBM97011.1"/>
    <property type="molecule type" value="Genomic_DNA"/>
</dbReference>